<reference evidence="8 9" key="1">
    <citation type="journal article" date="2024" name="G3 (Bethesda)">
        <title>Genome assembly of Hibiscus sabdariffa L. provides insights into metabolisms of medicinal natural products.</title>
        <authorList>
            <person name="Kim T."/>
        </authorList>
    </citation>
    <scope>NUCLEOTIDE SEQUENCE [LARGE SCALE GENOMIC DNA]</scope>
    <source>
        <strain evidence="8">TK-2024</strain>
        <tissue evidence="8">Old leaves</tissue>
    </source>
</reference>
<dbReference type="InterPro" id="IPR041118">
    <property type="entry name" value="Rx_N"/>
</dbReference>
<organism evidence="8 9">
    <name type="scientific">Hibiscus sabdariffa</name>
    <name type="common">roselle</name>
    <dbReference type="NCBI Taxonomy" id="183260"/>
    <lineage>
        <taxon>Eukaryota</taxon>
        <taxon>Viridiplantae</taxon>
        <taxon>Streptophyta</taxon>
        <taxon>Embryophyta</taxon>
        <taxon>Tracheophyta</taxon>
        <taxon>Spermatophyta</taxon>
        <taxon>Magnoliopsida</taxon>
        <taxon>eudicotyledons</taxon>
        <taxon>Gunneridae</taxon>
        <taxon>Pentapetalae</taxon>
        <taxon>rosids</taxon>
        <taxon>malvids</taxon>
        <taxon>Malvales</taxon>
        <taxon>Malvaceae</taxon>
        <taxon>Malvoideae</taxon>
        <taxon>Hibiscus</taxon>
    </lineage>
</organism>
<dbReference type="SUPFAM" id="SSF52540">
    <property type="entry name" value="P-loop containing nucleoside triphosphate hydrolases"/>
    <property type="match status" value="1"/>
</dbReference>
<dbReference type="InterPro" id="IPR058922">
    <property type="entry name" value="WHD_DRP"/>
</dbReference>
<evidence type="ECO:0000256" key="2">
    <source>
        <dbReference type="ARBA" id="ARBA00022741"/>
    </source>
</evidence>
<keyword evidence="4" id="KW-0067">ATP-binding</keyword>
<dbReference type="InterPro" id="IPR032675">
    <property type="entry name" value="LRR_dom_sf"/>
</dbReference>
<evidence type="ECO:0000256" key="1">
    <source>
        <dbReference type="ARBA" id="ARBA00022737"/>
    </source>
</evidence>
<dbReference type="InterPro" id="IPR055414">
    <property type="entry name" value="LRR_R13L4/SHOC2-like"/>
</dbReference>
<evidence type="ECO:0008006" key="10">
    <source>
        <dbReference type="Google" id="ProtNLM"/>
    </source>
</evidence>
<keyword evidence="3" id="KW-0611">Plant defense</keyword>
<name>A0ABR2TXL6_9ROSI</name>
<dbReference type="Pfam" id="PF18052">
    <property type="entry name" value="Rx_N"/>
    <property type="match status" value="1"/>
</dbReference>
<protein>
    <recommendedName>
        <fullName evidence="10">Rx N-terminal domain-containing protein</fullName>
    </recommendedName>
</protein>
<keyword evidence="9" id="KW-1185">Reference proteome</keyword>
<keyword evidence="1" id="KW-0677">Repeat</keyword>
<evidence type="ECO:0000313" key="8">
    <source>
        <dbReference type="EMBL" id="KAK9042225.1"/>
    </source>
</evidence>
<dbReference type="Gene3D" id="1.20.5.4130">
    <property type="match status" value="1"/>
</dbReference>
<gene>
    <name evidence="8" type="ORF">V6N11_017302</name>
</gene>
<dbReference type="Pfam" id="PF23559">
    <property type="entry name" value="WHD_DRP"/>
    <property type="match status" value="1"/>
</dbReference>
<accession>A0ABR2TXL6</accession>
<sequence>MVVESFLSIIAETLLKHIISLATREATALWSGSEMKKLEETMTYIKAALSDAQKLQQHNETLCLTLTKLRAVLYDAEDVLDEFRCEAQRKESTTSKSVRFPSIPFPSVYSLRMGHKIKKINERLEAVAADFKRFNLGEQIQIPQNRPYVVQSHRDTHSFMTFKVLGRERDRENIIDLLVQPRGVENIPVIPIVGIGGLGKTTLAHPKHVNECSEDIGLQYFMDLWSKGFVQDVKDFPSFYNFKIHDLIHDLALSVSQEDCLTAYQQTLSASDNVRHLAFADRNPLRTPQPFLKKLKGVRTLVILHPQRDFRMMEKSFLSACISYFKYLRLLELQNCLLDALPNSICNLKHLRYLNLNSCKNLSRLPKSIHKLESLLTLRLFNVPNLQVPDKLQRLINLRFLEITTSSLQLWEIRPGNWSSLQYLGIDRCNKLKFMFEGMQHLSSLRRLAVYNCMELESLPRSLKFLEKLEEITILACPKFNLLMEPQGIEDQNLQLSLKTFIFSNLPNLRDLPRLLLEASASHLEFLQIDRCPNLEELPDWFQNLISLQRLEISECPKLHSLPHGVERLTALRQLKIQQCPTLSDKCRPQTGEDWSKISHIHERSHFRSQSRRDKDILIKSEDGRFQLRYWFDNHDAVGGRSTVFGSAGNATSAASSCLHWSRLCFCVDRPLCLPFSCLQMMDV</sequence>
<dbReference type="InterPro" id="IPR027417">
    <property type="entry name" value="P-loop_NTPase"/>
</dbReference>
<dbReference type="PRINTS" id="PR00364">
    <property type="entry name" value="DISEASERSIST"/>
</dbReference>
<evidence type="ECO:0000259" key="6">
    <source>
        <dbReference type="Pfam" id="PF23559"/>
    </source>
</evidence>
<feature type="domain" description="Disease resistance R13L4/SHOC-2-like LRR" evidence="7">
    <location>
        <begin position="320"/>
        <end position="529"/>
    </location>
</feature>
<dbReference type="Pfam" id="PF23598">
    <property type="entry name" value="LRR_14"/>
    <property type="match status" value="1"/>
</dbReference>
<comment type="caution">
    <text evidence="8">The sequence shown here is derived from an EMBL/GenBank/DDBJ whole genome shotgun (WGS) entry which is preliminary data.</text>
</comment>
<evidence type="ECO:0000256" key="4">
    <source>
        <dbReference type="ARBA" id="ARBA00022840"/>
    </source>
</evidence>
<dbReference type="EMBL" id="JBBPBN010000004">
    <property type="protein sequence ID" value="KAK9042225.1"/>
    <property type="molecule type" value="Genomic_DNA"/>
</dbReference>
<evidence type="ECO:0000313" key="9">
    <source>
        <dbReference type="Proteomes" id="UP001396334"/>
    </source>
</evidence>
<dbReference type="SUPFAM" id="SSF52058">
    <property type="entry name" value="L domain-like"/>
    <property type="match status" value="1"/>
</dbReference>
<dbReference type="Proteomes" id="UP001396334">
    <property type="component" value="Unassembled WGS sequence"/>
</dbReference>
<dbReference type="PANTHER" id="PTHR36766:SF61">
    <property type="entry name" value="NB-ARC DOMAIN DISEASE RESISTANCE PROTEIN"/>
    <property type="match status" value="1"/>
</dbReference>
<feature type="domain" description="Disease resistance N-terminal" evidence="5">
    <location>
        <begin position="12"/>
        <end position="97"/>
    </location>
</feature>
<evidence type="ECO:0000259" key="7">
    <source>
        <dbReference type="Pfam" id="PF23598"/>
    </source>
</evidence>
<dbReference type="Gene3D" id="3.40.50.300">
    <property type="entry name" value="P-loop containing nucleotide triphosphate hydrolases"/>
    <property type="match status" value="1"/>
</dbReference>
<evidence type="ECO:0000259" key="5">
    <source>
        <dbReference type="Pfam" id="PF18052"/>
    </source>
</evidence>
<dbReference type="PANTHER" id="PTHR36766">
    <property type="entry name" value="PLANT BROAD-SPECTRUM MILDEW RESISTANCE PROTEIN RPW8"/>
    <property type="match status" value="1"/>
</dbReference>
<keyword evidence="2" id="KW-0547">Nucleotide-binding</keyword>
<dbReference type="Gene3D" id="3.80.10.10">
    <property type="entry name" value="Ribonuclease Inhibitor"/>
    <property type="match status" value="2"/>
</dbReference>
<feature type="domain" description="Disease resistance protein winged helix" evidence="6">
    <location>
        <begin position="209"/>
        <end position="252"/>
    </location>
</feature>
<evidence type="ECO:0000256" key="3">
    <source>
        <dbReference type="ARBA" id="ARBA00022821"/>
    </source>
</evidence>
<proteinExistence type="predicted"/>